<dbReference type="InterPro" id="IPR017441">
    <property type="entry name" value="Protein_kinase_ATP_BS"/>
</dbReference>
<reference evidence="4" key="1">
    <citation type="submission" date="2021-02" db="EMBL/GenBank/DDBJ databases">
        <authorList>
            <person name="Nowell W R."/>
        </authorList>
    </citation>
    <scope>NUCLEOTIDE SEQUENCE</scope>
</reference>
<keyword evidence="1" id="KW-0067">ATP-binding</keyword>
<dbReference type="SMART" id="SM00220">
    <property type="entry name" value="S_TKc"/>
    <property type="match status" value="1"/>
</dbReference>
<dbReference type="SUPFAM" id="SSF56112">
    <property type="entry name" value="Protein kinase-like (PK-like)"/>
    <property type="match status" value="1"/>
</dbReference>
<name>A0A815CIN1_9BILA</name>
<dbReference type="EMBL" id="CAJNOQ010011911">
    <property type="protein sequence ID" value="CAF1287802.1"/>
    <property type="molecule type" value="Genomic_DNA"/>
</dbReference>
<comment type="caution">
    <text evidence="4">The sequence shown here is derived from an EMBL/GenBank/DDBJ whole genome shotgun (WGS) entry which is preliminary data.</text>
</comment>
<dbReference type="GO" id="GO:0004672">
    <property type="term" value="F:protein kinase activity"/>
    <property type="evidence" value="ECO:0007669"/>
    <property type="project" value="InterPro"/>
</dbReference>
<gene>
    <name evidence="4" type="ORF">GPM918_LOCUS27880</name>
    <name evidence="5" type="ORF">SRO942_LOCUS28293</name>
</gene>
<evidence type="ECO:0000313" key="6">
    <source>
        <dbReference type="Proteomes" id="UP000663829"/>
    </source>
</evidence>
<dbReference type="EMBL" id="CAJOBC010031153">
    <property type="protein sequence ID" value="CAF4091017.1"/>
    <property type="molecule type" value="Genomic_DNA"/>
</dbReference>
<accession>A0A815CIN1</accession>
<evidence type="ECO:0000256" key="2">
    <source>
        <dbReference type="SAM" id="Coils"/>
    </source>
</evidence>
<proteinExistence type="predicted"/>
<dbReference type="PROSITE" id="PS00109">
    <property type="entry name" value="PROTEIN_KINASE_TYR"/>
    <property type="match status" value="1"/>
</dbReference>
<organism evidence="4 6">
    <name type="scientific">Didymodactylos carnosus</name>
    <dbReference type="NCBI Taxonomy" id="1234261"/>
    <lineage>
        <taxon>Eukaryota</taxon>
        <taxon>Metazoa</taxon>
        <taxon>Spiralia</taxon>
        <taxon>Gnathifera</taxon>
        <taxon>Rotifera</taxon>
        <taxon>Eurotatoria</taxon>
        <taxon>Bdelloidea</taxon>
        <taxon>Philodinida</taxon>
        <taxon>Philodinidae</taxon>
        <taxon>Didymodactylos</taxon>
    </lineage>
</organism>
<dbReference type="PROSITE" id="PS00107">
    <property type="entry name" value="PROTEIN_KINASE_ATP"/>
    <property type="match status" value="1"/>
</dbReference>
<dbReference type="PROSITE" id="PS50011">
    <property type="entry name" value="PROTEIN_KINASE_DOM"/>
    <property type="match status" value="1"/>
</dbReference>
<evidence type="ECO:0000256" key="1">
    <source>
        <dbReference type="PROSITE-ProRule" id="PRU10141"/>
    </source>
</evidence>
<keyword evidence="6" id="KW-1185">Reference proteome</keyword>
<dbReference type="OrthoDB" id="10037698at2759"/>
<keyword evidence="2" id="KW-0175">Coiled coil</keyword>
<feature type="binding site" evidence="1">
    <location>
        <position position="339"/>
    </location>
    <ligand>
        <name>ATP</name>
        <dbReference type="ChEBI" id="CHEBI:30616"/>
    </ligand>
</feature>
<evidence type="ECO:0000259" key="3">
    <source>
        <dbReference type="PROSITE" id="PS50011"/>
    </source>
</evidence>
<dbReference type="Gene3D" id="1.10.510.10">
    <property type="entry name" value="Transferase(Phosphotransferase) domain 1"/>
    <property type="match status" value="1"/>
</dbReference>
<keyword evidence="1" id="KW-0547">Nucleotide-binding</keyword>
<sequence>MTDSNDKELEKIRLLLQLEDKKVQLEDKKVQLEDKKVQLEDKKVQQLQLQLQIEEKKLERARLHPPSSSASLSATSYADYYRFSILPYLTTCDFQYPIVKDIDKLYGDKKFKRRLIGFLRNVTESKPELEVQYDFQTLLIRNELCNTPDSLFSFFDTHSIYYLNRKAVDISFFFNGTNLNRSSFDDAYLELVVLVCEFKAPDVNIGVEGDLGQMFKYLNVILSEQYRTHVYGLVCNGDSIVYTKAEKYFREPKYYKTNKISLRRPDKSVDDEAVKQLICLLKGYDDVEKNMSFYGTSFYYNRQSLLPRHLIERRLGRGLTSRTFLLSDNNDTRCKSVLKLRYGQDFKSVFQNEVNLVLRLHSSSSSKFFESCLLKIIEYDKIDYRFICFDKQLIEIKEQLTYKQILSLFQIVIELNKQRIVHRDIRPNNILLCIQTKDLYLVDFGFACEMGSYVSFAGTVCYAPAHMLLNLRHRFGHYGSLFQYNDENYDLESFVKVLVFYDNVENREKLQKLDTISRQDDKIEAYISFWDKIRSNEKFQKLFDLVQLAAHHLTMYEQNIANELNTLFNNGQSASSSNVQTAGKILKN</sequence>
<dbReference type="InterPro" id="IPR000719">
    <property type="entry name" value="Prot_kinase_dom"/>
</dbReference>
<dbReference type="GO" id="GO:0005524">
    <property type="term" value="F:ATP binding"/>
    <property type="evidence" value="ECO:0007669"/>
    <property type="project" value="UniProtKB-UniRule"/>
</dbReference>
<evidence type="ECO:0000313" key="5">
    <source>
        <dbReference type="EMBL" id="CAF4091017.1"/>
    </source>
</evidence>
<dbReference type="InterPro" id="IPR011009">
    <property type="entry name" value="Kinase-like_dom_sf"/>
</dbReference>
<dbReference type="InterPro" id="IPR008266">
    <property type="entry name" value="Tyr_kinase_AS"/>
</dbReference>
<dbReference type="Pfam" id="PF00069">
    <property type="entry name" value="Pkinase"/>
    <property type="match status" value="1"/>
</dbReference>
<dbReference type="AlphaFoldDB" id="A0A815CIN1"/>
<evidence type="ECO:0000313" key="4">
    <source>
        <dbReference type="EMBL" id="CAF1287802.1"/>
    </source>
</evidence>
<feature type="domain" description="Protein kinase" evidence="3">
    <location>
        <begin position="309"/>
        <end position="588"/>
    </location>
</feature>
<dbReference type="Proteomes" id="UP000681722">
    <property type="component" value="Unassembled WGS sequence"/>
</dbReference>
<protein>
    <recommendedName>
        <fullName evidence="3">Protein kinase domain-containing protein</fullName>
    </recommendedName>
</protein>
<feature type="coiled-coil region" evidence="2">
    <location>
        <begin position="15"/>
        <end position="64"/>
    </location>
</feature>
<dbReference type="Proteomes" id="UP000663829">
    <property type="component" value="Unassembled WGS sequence"/>
</dbReference>